<evidence type="ECO:0000313" key="6">
    <source>
        <dbReference type="EMBL" id="OHT21758.1"/>
    </source>
</evidence>
<dbReference type="Pfam" id="PF05433">
    <property type="entry name" value="Rick_17kDa_Anti"/>
    <property type="match status" value="1"/>
</dbReference>
<organism evidence="6 7">
    <name type="scientific">Edaphosphingomonas haloaromaticamans</name>
    <dbReference type="NCBI Taxonomy" id="653954"/>
    <lineage>
        <taxon>Bacteria</taxon>
        <taxon>Pseudomonadati</taxon>
        <taxon>Pseudomonadota</taxon>
        <taxon>Alphaproteobacteria</taxon>
        <taxon>Sphingomonadales</taxon>
        <taxon>Rhizorhabdaceae</taxon>
        <taxon>Edaphosphingomonas</taxon>
    </lineage>
</organism>
<dbReference type="AlphaFoldDB" id="A0A1S1HI73"/>
<comment type="caution">
    <text evidence="6">The sequence shown here is derived from an EMBL/GenBank/DDBJ whole genome shotgun (WGS) entry which is preliminary data.</text>
</comment>
<dbReference type="EMBL" id="MIPT01000001">
    <property type="protein sequence ID" value="OHT21758.1"/>
    <property type="molecule type" value="Genomic_DNA"/>
</dbReference>
<keyword evidence="7" id="KW-1185">Reference proteome</keyword>
<protein>
    <recommendedName>
        <fullName evidence="3">17 kDa surface antigen</fullName>
    </recommendedName>
</protein>
<evidence type="ECO:0000259" key="5">
    <source>
        <dbReference type="Pfam" id="PF05433"/>
    </source>
</evidence>
<evidence type="ECO:0000256" key="3">
    <source>
        <dbReference type="ARBA" id="ARBA00015281"/>
    </source>
</evidence>
<evidence type="ECO:0000256" key="4">
    <source>
        <dbReference type="ARBA" id="ARBA00023288"/>
    </source>
</evidence>
<comment type="similarity">
    <text evidence="2">Belongs to the rickettsiale 17 kDa surface antigen family.</text>
</comment>
<accession>A0A1S1HI73</accession>
<dbReference type="InterPro" id="IPR008816">
    <property type="entry name" value="Gly_zipper_2TM_dom"/>
</dbReference>
<name>A0A1S1HI73_9SPHN</name>
<sequence>MSPVPLMNESITRSDAGIINCPGSGSRTRGWKITFCALALTALPLVCGPALGQSAVDQRRWTDAQERYRAEVARYEAERDRYEAVVRADHSDTTVQRGSDPYVTEYDASRHYRDDPRYEERRLSDRDEVYRGSDGRYYCKRSDGTTGLIIGAASGGILGNIIDGGRHRGAGTLIGGALGALAGRSIEQNDIRCR</sequence>
<comment type="subcellular location">
    <subcellularLocation>
        <location evidence="1">Cell outer membrane</location>
        <topology evidence="1">Lipid-anchor</topology>
    </subcellularLocation>
</comment>
<gene>
    <name evidence="6" type="ORF">BHE75_03769</name>
</gene>
<feature type="domain" description="Glycine zipper 2TM" evidence="5">
    <location>
        <begin position="147"/>
        <end position="187"/>
    </location>
</feature>
<evidence type="ECO:0000313" key="7">
    <source>
        <dbReference type="Proteomes" id="UP000179467"/>
    </source>
</evidence>
<reference evidence="6 7" key="1">
    <citation type="submission" date="2016-09" db="EMBL/GenBank/DDBJ databases">
        <title>Metabolic pathway, cell adaptation mechanisms and a novel monoxygenase revealed through proteogenomic-transcription analysis of a Sphingomonas haloaromaticamans strain degrading the fungicide ortho-phenylphenol.</title>
        <authorList>
            <person name="Perruchon C."/>
            <person name="Papadopoulou E.S."/>
            <person name="Rousidou C."/>
            <person name="Vasileiadis S."/>
            <person name="Tanou G."/>
            <person name="Amoutzias G."/>
            <person name="Molassiotis A."/>
            <person name="Karpouzas D.G."/>
        </authorList>
    </citation>
    <scope>NUCLEOTIDE SEQUENCE [LARGE SCALE GENOMIC DNA]</scope>
    <source>
        <strain evidence="6 7">P3</strain>
    </source>
</reference>
<evidence type="ECO:0000256" key="1">
    <source>
        <dbReference type="ARBA" id="ARBA00004459"/>
    </source>
</evidence>
<evidence type="ECO:0000256" key="2">
    <source>
        <dbReference type="ARBA" id="ARBA00008681"/>
    </source>
</evidence>
<keyword evidence="4" id="KW-0449">Lipoprotein</keyword>
<dbReference type="GO" id="GO:0009279">
    <property type="term" value="C:cell outer membrane"/>
    <property type="evidence" value="ECO:0007669"/>
    <property type="project" value="UniProtKB-SubCell"/>
</dbReference>
<dbReference type="Proteomes" id="UP000179467">
    <property type="component" value="Unassembled WGS sequence"/>
</dbReference>
<proteinExistence type="inferred from homology"/>